<reference evidence="2 3" key="1">
    <citation type="submission" date="2020-10" db="EMBL/GenBank/DDBJ databases">
        <title>Nocardioides sp. isolated from sludge.</title>
        <authorList>
            <person name="Zhang X."/>
        </authorList>
    </citation>
    <scope>NUCLEOTIDE SEQUENCE [LARGE SCALE GENOMIC DNA]</scope>
    <source>
        <strain evidence="2 3">Y6</strain>
    </source>
</reference>
<dbReference type="Proteomes" id="UP000756387">
    <property type="component" value="Unassembled WGS sequence"/>
</dbReference>
<sequence>MSGGHGADGAEPGRRQGHHSGHHPGHSVLQVPVPAIEAWVRARTEHYDTDYLSPDPDFVHAHVTALGPFVDALDEATERQVAAIAARVAPFDFRLARLGTFTTGIVHLVPEPAEGFDRLTALLMEAFPQFPPYGGEFPPAPHLTLDLVHDDVTQDSTHALVAHLLPVVSRAEFLDLAWYEAGRCRLLRRWPLGTRRASDVSDRAQ</sequence>
<dbReference type="Gene3D" id="3.90.1140.10">
    <property type="entry name" value="Cyclic phosphodiesterase"/>
    <property type="match status" value="1"/>
</dbReference>
<proteinExistence type="predicted"/>
<evidence type="ECO:0000313" key="3">
    <source>
        <dbReference type="Proteomes" id="UP000756387"/>
    </source>
</evidence>
<evidence type="ECO:0000313" key="2">
    <source>
        <dbReference type="EMBL" id="MBE7323404.1"/>
    </source>
</evidence>
<dbReference type="RefSeq" id="WP_193636698.1">
    <property type="nucleotide sequence ID" value="NZ_JADCSA010000001.1"/>
</dbReference>
<feature type="compositionally biased region" description="Basic residues" evidence="1">
    <location>
        <begin position="15"/>
        <end position="25"/>
    </location>
</feature>
<keyword evidence="2" id="KW-0436">Ligase</keyword>
<dbReference type="InterPro" id="IPR009097">
    <property type="entry name" value="Cyclic_Pdiesterase"/>
</dbReference>
<dbReference type="EMBL" id="JADCSA010000001">
    <property type="protein sequence ID" value="MBE7323404.1"/>
    <property type="molecule type" value="Genomic_DNA"/>
</dbReference>
<dbReference type="SUPFAM" id="SSF55144">
    <property type="entry name" value="LigT-like"/>
    <property type="match status" value="1"/>
</dbReference>
<organism evidence="2 3">
    <name type="scientific">Nocardioides malaquae</name>
    <dbReference type="NCBI Taxonomy" id="2773426"/>
    <lineage>
        <taxon>Bacteria</taxon>
        <taxon>Bacillati</taxon>
        <taxon>Actinomycetota</taxon>
        <taxon>Actinomycetes</taxon>
        <taxon>Propionibacteriales</taxon>
        <taxon>Nocardioidaceae</taxon>
        <taxon>Nocardioides</taxon>
    </lineage>
</organism>
<accession>A0ABR9RPA5</accession>
<evidence type="ECO:0000256" key="1">
    <source>
        <dbReference type="SAM" id="MobiDB-lite"/>
    </source>
</evidence>
<feature type="region of interest" description="Disordered" evidence="1">
    <location>
        <begin position="1"/>
        <end position="28"/>
    </location>
</feature>
<gene>
    <name evidence="2" type="ORF">IEQ44_01895</name>
</gene>
<dbReference type="GO" id="GO:0016874">
    <property type="term" value="F:ligase activity"/>
    <property type="evidence" value="ECO:0007669"/>
    <property type="project" value="UniProtKB-KW"/>
</dbReference>
<keyword evidence="3" id="KW-1185">Reference proteome</keyword>
<protein>
    <submittedName>
        <fullName evidence="2">2'-5' RNA ligase family protein</fullName>
    </submittedName>
</protein>
<name>A0ABR9RPA5_9ACTN</name>
<comment type="caution">
    <text evidence="2">The sequence shown here is derived from an EMBL/GenBank/DDBJ whole genome shotgun (WGS) entry which is preliminary data.</text>
</comment>
<dbReference type="Pfam" id="PF13563">
    <property type="entry name" value="2_5_RNA_ligase2"/>
    <property type="match status" value="1"/>
</dbReference>